<dbReference type="Gene3D" id="2.60.120.10">
    <property type="entry name" value="Jelly Rolls"/>
    <property type="match status" value="1"/>
</dbReference>
<dbReference type="AlphaFoldDB" id="A0A4R8MW30"/>
<organism evidence="2 3">
    <name type="scientific">Leptospira meyeri</name>
    <dbReference type="NCBI Taxonomy" id="29508"/>
    <lineage>
        <taxon>Bacteria</taxon>
        <taxon>Pseudomonadati</taxon>
        <taxon>Spirochaetota</taxon>
        <taxon>Spirochaetia</taxon>
        <taxon>Leptospirales</taxon>
        <taxon>Leptospiraceae</taxon>
        <taxon>Leptospira</taxon>
    </lineage>
</organism>
<evidence type="ECO:0000259" key="1">
    <source>
        <dbReference type="Pfam" id="PF05523"/>
    </source>
</evidence>
<dbReference type="SUPFAM" id="SSF51182">
    <property type="entry name" value="RmlC-like cupins"/>
    <property type="match status" value="1"/>
</dbReference>
<reference evidence="2 3" key="1">
    <citation type="submission" date="2019-03" db="EMBL/GenBank/DDBJ databases">
        <title>Genomic Encyclopedia of Archaeal and Bacterial Type Strains, Phase II (KMG-II): from individual species to whole genera.</title>
        <authorList>
            <person name="Goeker M."/>
        </authorList>
    </citation>
    <scope>NUCLEOTIDE SEQUENCE [LARGE SCALE GENOMIC DNA]</scope>
    <source>
        <strain evidence="2 3">DSM 21537</strain>
    </source>
</reference>
<sequence>MDELIVKNSGYVRLKQFVDQREGSLTVAESNRDIPFEIKRTYYIIQKNASDVTRGNHAHKETVQVIFCLSGSFVLHLDDGKNTQKILMNESNLGVILGKELWHSMESISSDCIMLVYASDYFDEDDYLRKYDEFLKYIAEERND</sequence>
<evidence type="ECO:0000313" key="2">
    <source>
        <dbReference type="EMBL" id="TDY71196.1"/>
    </source>
</evidence>
<keyword evidence="3" id="KW-1185">Reference proteome</keyword>
<name>A0A4R8MW30_LEPME</name>
<dbReference type="InterPro" id="IPR008894">
    <property type="entry name" value="QdtA_cupin_dom"/>
</dbReference>
<protein>
    <submittedName>
        <fullName evidence="2">WxcM-like protein</fullName>
    </submittedName>
</protein>
<dbReference type="Pfam" id="PF05523">
    <property type="entry name" value="FdtA"/>
    <property type="match status" value="1"/>
</dbReference>
<dbReference type="InterPro" id="IPR011051">
    <property type="entry name" value="RmlC_Cupin_sf"/>
</dbReference>
<dbReference type="GeneID" id="79825509"/>
<gene>
    <name evidence="2" type="ORF">CLV96_0151</name>
</gene>
<proteinExistence type="predicted"/>
<dbReference type="Proteomes" id="UP000294684">
    <property type="component" value="Unassembled WGS sequence"/>
</dbReference>
<dbReference type="OrthoDB" id="9795513at2"/>
<dbReference type="CDD" id="cd20292">
    <property type="entry name" value="cupin_QdtA-like"/>
    <property type="match status" value="1"/>
</dbReference>
<evidence type="ECO:0000313" key="3">
    <source>
        <dbReference type="Proteomes" id="UP000294684"/>
    </source>
</evidence>
<accession>A0A4R8MW30</accession>
<dbReference type="EMBL" id="SORO01000001">
    <property type="protein sequence ID" value="TDY71196.1"/>
    <property type="molecule type" value="Genomic_DNA"/>
</dbReference>
<dbReference type="RefSeq" id="WP_004783513.1">
    <property type="nucleotide sequence ID" value="NZ_RQGE01000007.1"/>
</dbReference>
<comment type="caution">
    <text evidence="2">The sequence shown here is derived from an EMBL/GenBank/DDBJ whole genome shotgun (WGS) entry which is preliminary data.</text>
</comment>
<dbReference type="InterPro" id="IPR014710">
    <property type="entry name" value="RmlC-like_jellyroll"/>
</dbReference>
<dbReference type="STRING" id="1193051.LEP1GSC017_3817"/>
<feature type="domain" description="Sugar 3,4-ketoisomerase QdtA cupin" evidence="1">
    <location>
        <begin position="11"/>
        <end position="138"/>
    </location>
</feature>